<dbReference type="SMART" id="SM00421">
    <property type="entry name" value="HTH_LUXR"/>
    <property type="match status" value="1"/>
</dbReference>
<dbReference type="EMBL" id="OCTN01000004">
    <property type="protein sequence ID" value="SOH94570.1"/>
    <property type="molecule type" value="Genomic_DNA"/>
</dbReference>
<dbReference type="Proteomes" id="UP000220034">
    <property type="component" value="Unassembled WGS sequence"/>
</dbReference>
<proteinExistence type="predicted"/>
<accession>A0A2C9CTP0</accession>
<dbReference type="InterPro" id="IPR036388">
    <property type="entry name" value="WH-like_DNA-bd_sf"/>
</dbReference>
<reference evidence="6" key="1">
    <citation type="submission" date="2017-09" db="EMBL/GenBank/DDBJ databases">
        <authorList>
            <person name="Varghese N."/>
            <person name="Submissions S."/>
        </authorList>
    </citation>
    <scope>NUCLEOTIDE SEQUENCE [LARGE SCALE GENOMIC DNA]</scope>
    <source>
        <strain evidence="6">C7</strain>
    </source>
</reference>
<organism evidence="5 6">
    <name type="scientific">Pontivivens marinum</name>
    <dbReference type="NCBI Taxonomy" id="1690039"/>
    <lineage>
        <taxon>Bacteria</taxon>
        <taxon>Pseudomonadati</taxon>
        <taxon>Pseudomonadota</taxon>
        <taxon>Alphaproteobacteria</taxon>
        <taxon>Rhodobacterales</taxon>
        <taxon>Paracoccaceae</taxon>
        <taxon>Pontivivens</taxon>
    </lineage>
</organism>
<dbReference type="InterPro" id="IPR036693">
    <property type="entry name" value="TF_LuxR_autoind-bd_dom_sf"/>
</dbReference>
<sequence>MTPDTIVKIDLYISELANCECVDDIWDRFANHFSDMGFDKFTYQTMPFAWETSDDPLLIRTRGFPEDWVETYYADRMWQFDPITTTAMNQSQPFFWSELPQMRDLSDADRRFLDRRNSHVLGDGLAVQVFGPNGFNGYFGLGLEQNATNDHRLDLRAIQWACQMTHHRCSEMQVTESAPLSRREQEVLSWVARGKSNSSIADILAISNNTVDAYMRRIYQKLGVNDRVSAAIRGLGSGLIKSAA</sequence>
<dbReference type="InterPro" id="IPR005143">
    <property type="entry name" value="TF_LuxR_autoind-bd_dom"/>
</dbReference>
<evidence type="ECO:0000259" key="4">
    <source>
        <dbReference type="PROSITE" id="PS50043"/>
    </source>
</evidence>
<dbReference type="Gene3D" id="1.10.10.10">
    <property type="entry name" value="Winged helix-like DNA-binding domain superfamily/Winged helix DNA-binding domain"/>
    <property type="match status" value="1"/>
</dbReference>
<dbReference type="SUPFAM" id="SSF75516">
    <property type="entry name" value="Pheromone-binding domain of LuxR-like quorum-sensing transcription factors"/>
    <property type="match status" value="1"/>
</dbReference>
<dbReference type="InterPro" id="IPR000792">
    <property type="entry name" value="Tscrpt_reg_LuxR_C"/>
</dbReference>
<feature type="domain" description="HTH luxR-type" evidence="4">
    <location>
        <begin position="173"/>
        <end position="238"/>
    </location>
</feature>
<dbReference type="PROSITE" id="PS00622">
    <property type="entry name" value="HTH_LUXR_1"/>
    <property type="match status" value="1"/>
</dbReference>
<dbReference type="PRINTS" id="PR00038">
    <property type="entry name" value="HTHLUXR"/>
</dbReference>
<dbReference type="AlphaFoldDB" id="A0A2C9CTP0"/>
<gene>
    <name evidence="5" type="ORF">SAMN06273572_104270</name>
</gene>
<dbReference type="PROSITE" id="PS50043">
    <property type="entry name" value="HTH_LUXR_2"/>
    <property type="match status" value="1"/>
</dbReference>
<evidence type="ECO:0000313" key="6">
    <source>
        <dbReference type="Proteomes" id="UP000220034"/>
    </source>
</evidence>
<dbReference type="GO" id="GO:0003677">
    <property type="term" value="F:DNA binding"/>
    <property type="evidence" value="ECO:0007669"/>
    <property type="project" value="UniProtKB-KW"/>
</dbReference>
<evidence type="ECO:0000256" key="1">
    <source>
        <dbReference type="ARBA" id="ARBA00023015"/>
    </source>
</evidence>
<dbReference type="SUPFAM" id="SSF46894">
    <property type="entry name" value="C-terminal effector domain of the bipartite response regulators"/>
    <property type="match status" value="1"/>
</dbReference>
<keyword evidence="3" id="KW-0804">Transcription</keyword>
<dbReference type="CDD" id="cd06170">
    <property type="entry name" value="LuxR_C_like"/>
    <property type="match status" value="1"/>
</dbReference>
<dbReference type="Pfam" id="PF00196">
    <property type="entry name" value="GerE"/>
    <property type="match status" value="1"/>
</dbReference>
<dbReference type="OrthoDB" id="9803630at2"/>
<evidence type="ECO:0000256" key="3">
    <source>
        <dbReference type="ARBA" id="ARBA00023163"/>
    </source>
</evidence>
<name>A0A2C9CTP0_9RHOB</name>
<keyword evidence="6" id="KW-1185">Reference proteome</keyword>
<dbReference type="RefSeq" id="WP_097930271.1">
    <property type="nucleotide sequence ID" value="NZ_OCTN01000004.1"/>
</dbReference>
<evidence type="ECO:0000313" key="5">
    <source>
        <dbReference type="EMBL" id="SOH94570.1"/>
    </source>
</evidence>
<dbReference type="PANTHER" id="PTHR44688:SF16">
    <property type="entry name" value="DNA-BINDING TRANSCRIPTIONAL ACTIVATOR DEVR_DOSR"/>
    <property type="match status" value="1"/>
</dbReference>
<dbReference type="Pfam" id="PF03472">
    <property type="entry name" value="Autoind_bind"/>
    <property type="match status" value="1"/>
</dbReference>
<evidence type="ECO:0000256" key="2">
    <source>
        <dbReference type="ARBA" id="ARBA00023125"/>
    </source>
</evidence>
<keyword evidence="1" id="KW-0805">Transcription regulation</keyword>
<protein>
    <submittedName>
        <fullName evidence="5">LuxR family transcriptional regulator/LuxR family transcriptional regulator, quorum-sensing system regulator CciR</fullName>
    </submittedName>
</protein>
<dbReference type="PANTHER" id="PTHR44688">
    <property type="entry name" value="DNA-BINDING TRANSCRIPTIONAL ACTIVATOR DEVR_DOSR"/>
    <property type="match status" value="1"/>
</dbReference>
<keyword evidence="2" id="KW-0238">DNA-binding</keyword>
<dbReference type="InterPro" id="IPR016032">
    <property type="entry name" value="Sig_transdc_resp-reg_C-effctor"/>
</dbReference>
<dbReference type="GO" id="GO:0006355">
    <property type="term" value="P:regulation of DNA-templated transcription"/>
    <property type="evidence" value="ECO:0007669"/>
    <property type="project" value="InterPro"/>
</dbReference>
<dbReference type="Gene3D" id="3.30.450.80">
    <property type="entry name" value="Transcription factor LuxR-like, autoinducer-binding domain"/>
    <property type="match status" value="1"/>
</dbReference>